<sequence>MKSFVQIVQIPSADTNFQPSILMHCNNKRYLFGAGEAIQRTCIGRKIKTRKIRDVFLTFGSRGVWEGFGGFPGLFLTMADQNPLISDITIHGPRNTMYLMLTLRHFIYRPNIKIKINEFRSEKDLFVDENVTITPVISLPRNNELVNKSREIGFCDKKRSYEEYMKDIHYGFEFIQEMVFYSNDGKVKISCFEDIQKALLSNSDNIKSKISQKDSLKMINIDRNVHNALETTPFPISVTYICEGHTQPGKFNPIAAKTLGVTPGPQFGRLCKGESIVLDNGSVVHPYQVLEKPRPGFIFIIVDCPDKNYVDSLVKKDIWNDYYKSGTKKVQLMIHMVNEDVLNDPGYINWMHQFSENVQHIISCPSLCPDSITHEKVALQQLKLNKLSDNHFPLPQCMAFESEKKGINIKNLLITGIKPLQKFALDPNPSFIENEVLFPIDLKSPENFRGLDVFLSLAKKANEDILRDQEKFIARSNIPGSNVKVITLGTGSALPSHYRNVSSTVIRIPGHGSVILDAGEGTLGQLSRQFGSDLDSFLKDLKWIYISHLHADHHLGTIRILKQWNKANCENDKVIYVSAPWKYFCFLQEYSNIEDFGWERVRTISNGDICEDFTLKKTLSDSRMNPTNLNDLLRDLSLSSFSTVNAIHCPWSFSMQFTHLDGWKVSYSGDTRPNENFVKLGMNSTLLIHEATLDDDKLEEAIKKKHSTTSEAIDIGKRMNASFTLLTHFSQRYPKIPNFIMNDNNSENRLGIAFDGMQIEFSDFWKLSYYSNALKTLYEWNNELMTEHLTYPPLSLIDDVINTINTLLYKAVGAIEQYMKHLPPSMISEKEINEGVQQVETFLENAIDRNFDAFELYALRNIFMVPENIRGWIKLRHQMSEQDFEKIKSEISLLKNKISMAYKVLHTLENEDLLNQSILQQLRDFTKKLAFLSDISKEHEVKPLPETVEFLVNQTLTLQSLLSSLQTLALTYDKKPLSLSERILYIEKSILTQLPIYSNDNSDTVNLTDARSLLYRLSQLE</sequence>
<evidence type="ECO:0000256" key="8">
    <source>
        <dbReference type="ARBA" id="ARBA00022759"/>
    </source>
</evidence>
<keyword evidence="5" id="KW-0819">tRNA processing</keyword>
<dbReference type="GO" id="GO:0000775">
    <property type="term" value="C:chromosome, centromeric region"/>
    <property type="evidence" value="ECO:0007669"/>
    <property type="project" value="InterPro"/>
</dbReference>
<keyword evidence="6" id="KW-0540">Nuclease</keyword>
<evidence type="ECO:0000256" key="7">
    <source>
        <dbReference type="ARBA" id="ARBA00022723"/>
    </source>
</evidence>
<dbReference type="PANTHER" id="PTHR12553">
    <property type="entry name" value="ZINC PHOSPHODIESTERASE ELAC PROTEIN 2"/>
    <property type="match status" value="1"/>
</dbReference>
<keyword evidence="10" id="KW-0862">Zinc</keyword>
<evidence type="ECO:0000256" key="6">
    <source>
        <dbReference type="ARBA" id="ARBA00022722"/>
    </source>
</evidence>
<dbReference type="GO" id="GO:0005634">
    <property type="term" value="C:nucleus"/>
    <property type="evidence" value="ECO:0007669"/>
    <property type="project" value="InterPro"/>
</dbReference>
<evidence type="ECO:0000313" key="13">
    <source>
        <dbReference type="Proteomes" id="UP000663699"/>
    </source>
</evidence>
<dbReference type="PANTHER" id="PTHR12553:SF49">
    <property type="entry name" value="ZINC PHOSPHODIESTERASE ELAC PROTEIN 2"/>
    <property type="match status" value="1"/>
</dbReference>
<dbReference type="EC" id="3.1.26.11" evidence="4"/>
<proteinExistence type="inferred from homology"/>
<dbReference type="GO" id="GO:0046872">
    <property type="term" value="F:metal ion binding"/>
    <property type="evidence" value="ECO:0007669"/>
    <property type="project" value="UniProtKB-KW"/>
</dbReference>
<evidence type="ECO:0000313" key="12">
    <source>
        <dbReference type="EMBL" id="QSL65214.1"/>
    </source>
</evidence>
<evidence type="ECO:0000256" key="1">
    <source>
        <dbReference type="ARBA" id="ARBA00000402"/>
    </source>
</evidence>
<accession>A0A899FY40</accession>
<evidence type="ECO:0000256" key="9">
    <source>
        <dbReference type="ARBA" id="ARBA00022801"/>
    </source>
</evidence>
<gene>
    <name evidence="12" type="ORF">MERGE_002521</name>
</gene>
<keyword evidence="9" id="KW-0378">Hydrolase</keyword>
<keyword evidence="13" id="KW-1185">Reference proteome</keyword>
<dbReference type="GO" id="GO:1990180">
    <property type="term" value="P:mitochondrial tRNA 3'-end processing"/>
    <property type="evidence" value="ECO:0007669"/>
    <property type="project" value="TreeGrafter"/>
</dbReference>
<dbReference type="Proteomes" id="UP000663699">
    <property type="component" value="Chromosome 5"/>
</dbReference>
<evidence type="ECO:0000256" key="10">
    <source>
        <dbReference type="ARBA" id="ARBA00022833"/>
    </source>
</evidence>
<comment type="cofactor">
    <cofactor evidence="2">
        <name>Zn(2+)</name>
        <dbReference type="ChEBI" id="CHEBI:29105"/>
    </cofactor>
</comment>
<evidence type="ECO:0000259" key="11">
    <source>
        <dbReference type="Pfam" id="PF13691"/>
    </source>
</evidence>
<evidence type="ECO:0000256" key="3">
    <source>
        <dbReference type="ARBA" id="ARBA00007823"/>
    </source>
</evidence>
<keyword evidence="7" id="KW-0479">Metal-binding</keyword>
<evidence type="ECO:0000256" key="2">
    <source>
        <dbReference type="ARBA" id="ARBA00001947"/>
    </source>
</evidence>
<evidence type="ECO:0000256" key="4">
    <source>
        <dbReference type="ARBA" id="ARBA00012477"/>
    </source>
</evidence>
<keyword evidence="8" id="KW-0255">Endonuclease</keyword>
<dbReference type="OrthoDB" id="527344at2759"/>
<dbReference type="InterPro" id="IPR047151">
    <property type="entry name" value="RNZ2-like"/>
</dbReference>
<comment type="catalytic activity">
    <reaction evidence="1">
        <text>Endonucleolytic cleavage of RNA, removing extra 3' nucleotides from tRNA precursor, generating 3' termini of tRNAs. A 3'-hydroxy group is left at the tRNA terminus and a 5'-phosphoryl group is left at the trailer molecule.</text>
        <dbReference type="EC" id="3.1.26.11"/>
    </reaction>
</comment>
<name>A0A899FY40_9ASCO</name>
<evidence type="ECO:0000256" key="5">
    <source>
        <dbReference type="ARBA" id="ARBA00022694"/>
    </source>
</evidence>
<reference evidence="12" key="1">
    <citation type="submission" date="2020-06" db="EMBL/GenBank/DDBJ databases">
        <title>Genomes of multiple members of Pneumocystis genus reveal paths to human pathogen Pneumocystis jirovecii.</title>
        <authorList>
            <person name="Cisse O.H."/>
            <person name="Ma L."/>
            <person name="Dekker J."/>
            <person name="Khil P."/>
            <person name="Jo J."/>
            <person name="Brenchley J."/>
            <person name="Blair R."/>
            <person name="Pahar B."/>
            <person name="Chabe M."/>
            <person name="Van Rompay K.A."/>
            <person name="Keesler R."/>
            <person name="Sukura A."/>
            <person name="Hirsch V."/>
            <person name="Kutty G."/>
            <person name="Liu Y."/>
            <person name="Peng L."/>
            <person name="Chen J."/>
            <person name="Song J."/>
            <person name="Weissenbacher-Lang C."/>
            <person name="Xu J."/>
            <person name="Upham N.S."/>
            <person name="Stajich J.E."/>
            <person name="Cuomo C.A."/>
            <person name="Cushion M.T."/>
            <person name="Kovacs J.A."/>
        </authorList>
    </citation>
    <scope>NUCLEOTIDE SEQUENCE</scope>
    <source>
        <strain evidence="12">2A</strain>
    </source>
</reference>
<dbReference type="Gene3D" id="3.60.15.10">
    <property type="entry name" value="Ribonuclease Z/Hydroxyacylglutathione hydrolase-like"/>
    <property type="match status" value="2"/>
</dbReference>
<dbReference type="SUPFAM" id="SSF56281">
    <property type="entry name" value="Metallo-hydrolase/oxidoreductase"/>
    <property type="match status" value="2"/>
</dbReference>
<dbReference type="GO" id="GO:0005739">
    <property type="term" value="C:mitochondrion"/>
    <property type="evidence" value="ECO:0007669"/>
    <property type="project" value="TreeGrafter"/>
</dbReference>
<dbReference type="Pfam" id="PF05859">
    <property type="entry name" value="Mis12"/>
    <property type="match status" value="1"/>
</dbReference>
<dbReference type="AlphaFoldDB" id="A0A899FY40"/>
<organism evidence="12 13">
    <name type="scientific">Pneumocystis wakefieldiae</name>
    <dbReference type="NCBI Taxonomy" id="38082"/>
    <lineage>
        <taxon>Eukaryota</taxon>
        <taxon>Fungi</taxon>
        <taxon>Dikarya</taxon>
        <taxon>Ascomycota</taxon>
        <taxon>Taphrinomycotina</taxon>
        <taxon>Pneumocystomycetes</taxon>
        <taxon>Pneumocystaceae</taxon>
        <taxon>Pneumocystis</taxon>
    </lineage>
</organism>
<dbReference type="Pfam" id="PF23023">
    <property type="entry name" value="Anti-Pycsar_Apyc1"/>
    <property type="match status" value="1"/>
</dbReference>
<dbReference type="InterPro" id="IPR036866">
    <property type="entry name" value="RibonucZ/Hydroxyglut_hydro"/>
</dbReference>
<dbReference type="InterPro" id="IPR027794">
    <property type="entry name" value="tRNase_Z_dom"/>
</dbReference>
<feature type="domain" description="tRNase Z endonuclease" evidence="11">
    <location>
        <begin position="6"/>
        <end position="70"/>
    </location>
</feature>
<dbReference type="GO" id="GO:0042781">
    <property type="term" value="F:3'-tRNA processing endoribonuclease activity"/>
    <property type="evidence" value="ECO:0007669"/>
    <property type="project" value="UniProtKB-EC"/>
</dbReference>
<comment type="similarity">
    <text evidence="3">Belongs to the RNase Z family.</text>
</comment>
<dbReference type="Pfam" id="PF13691">
    <property type="entry name" value="Lactamase_B_4"/>
    <property type="match status" value="1"/>
</dbReference>
<dbReference type="CDD" id="cd07718">
    <property type="entry name" value="RNaseZ_ELAC1_ELAC2-C-term-like_MBL-fold"/>
    <property type="match status" value="1"/>
</dbReference>
<dbReference type="InterPro" id="IPR008685">
    <property type="entry name" value="Centromere_Mis12"/>
</dbReference>
<dbReference type="GO" id="GO:0000278">
    <property type="term" value="P:mitotic cell cycle"/>
    <property type="evidence" value="ECO:0007669"/>
    <property type="project" value="InterPro"/>
</dbReference>
<dbReference type="EMBL" id="CP054536">
    <property type="protein sequence ID" value="QSL65214.1"/>
    <property type="molecule type" value="Genomic_DNA"/>
</dbReference>
<protein>
    <recommendedName>
        <fullName evidence="4">ribonuclease Z</fullName>
        <ecNumber evidence="4">3.1.26.11</ecNumber>
    </recommendedName>
</protein>